<protein>
    <submittedName>
        <fullName evidence="4">Right-handed parallel beta-helix repeat-containing protein</fullName>
    </submittedName>
</protein>
<gene>
    <name evidence="4" type="ORF">JIN82_11310</name>
</gene>
<dbReference type="SUPFAM" id="SSF51126">
    <property type="entry name" value="Pectin lyase-like"/>
    <property type="match status" value="1"/>
</dbReference>
<keyword evidence="1" id="KW-0732">Signal</keyword>
<dbReference type="InterPro" id="IPR011050">
    <property type="entry name" value="Pectin_lyase_fold/virulence"/>
</dbReference>
<evidence type="ECO:0000256" key="1">
    <source>
        <dbReference type="SAM" id="SignalP"/>
    </source>
</evidence>
<dbReference type="Pfam" id="PF13229">
    <property type="entry name" value="Beta_helix"/>
    <property type="match status" value="1"/>
</dbReference>
<proteinExistence type="predicted"/>
<evidence type="ECO:0000313" key="4">
    <source>
        <dbReference type="EMBL" id="MBK1791741.1"/>
    </source>
</evidence>
<dbReference type="PANTHER" id="PTHR36453:SF1">
    <property type="entry name" value="RIGHT HANDED BETA HELIX DOMAIN-CONTAINING PROTEIN"/>
    <property type="match status" value="1"/>
</dbReference>
<comment type="caution">
    <text evidence="4">The sequence shown here is derived from an EMBL/GenBank/DDBJ whole genome shotgun (WGS) entry which is preliminary data.</text>
</comment>
<name>A0A8J7SKI4_9BACT</name>
<organism evidence="4 5">
    <name type="scientific">Persicirhabdus sediminis</name>
    <dbReference type="NCBI Taxonomy" id="454144"/>
    <lineage>
        <taxon>Bacteria</taxon>
        <taxon>Pseudomonadati</taxon>
        <taxon>Verrucomicrobiota</taxon>
        <taxon>Verrucomicrobiia</taxon>
        <taxon>Verrucomicrobiales</taxon>
        <taxon>Verrucomicrobiaceae</taxon>
        <taxon>Persicirhabdus</taxon>
    </lineage>
</organism>
<dbReference type="InterPro" id="IPR039448">
    <property type="entry name" value="Beta_helix"/>
</dbReference>
<dbReference type="Gene3D" id="2.160.20.10">
    <property type="entry name" value="Single-stranded right-handed beta-helix, Pectin lyase-like"/>
    <property type="match status" value="1"/>
</dbReference>
<evidence type="ECO:0000313" key="5">
    <source>
        <dbReference type="Proteomes" id="UP000624703"/>
    </source>
</evidence>
<dbReference type="RefSeq" id="WP_200311760.1">
    <property type="nucleotide sequence ID" value="NZ_JAENIM010000041.1"/>
</dbReference>
<dbReference type="InterPro" id="IPR048482">
    <property type="entry name" value="GH141_ins"/>
</dbReference>
<accession>A0A8J7SKI4</accession>
<dbReference type="PANTHER" id="PTHR36453">
    <property type="entry name" value="SECRETED PROTEIN-RELATED"/>
    <property type="match status" value="1"/>
</dbReference>
<keyword evidence="5" id="KW-1185">Reference proteome</keyword>
<evidence type="ECO:0000259" key="3">
    <source>
        <dbReference type="Pfam" id="PF21231"/>
    </source>
</evidence>
<dbReference type="InterPro" id="IPR012334">
    <property type="entry name" value="Pectin_lyas_fold"/>
</dbReference>
<reference evidence="4" key="1">
    <citation type="submission" date="2021-01" db="EMBL/GenBank/DDBJ databases">
        <title>Modified the classification status of verrucomicrobia.</title>
        <authorList>
            <person name="Feng X."/>
        </authorList>
    </citation>
    <scope>NUCLEOTIDE SEQUENCE</scope>
    <source>
        <strain evidence="4">_KCTC 22039</strain>
    </source>
</reference>
<dbReference type="Proteomes" id="UP000624703">
    <property type="component" value="Unassembled WGS sequence"/>
</dbReference>
<dbReference type="EMBL" id="JAENIM010000041">
    <property type="protein sequence ID" value="MBK1791741.1"/>
    <property type="molecule type" value="Genomic_DNA"/>
</dbReference>
<feature type="chain" id="PRO_5035177895" evidence="1">
    <location>
        <begin position="23"/>
        <end position="753"/>
    </location>
</feature>
<dbReference type="Pfam" id="PF21231">
    <property type="entry name" value="GH141_M"/>
    <property type="match status" value="1"/>
</dbReference>
<sequence length="753" mass="84266">MRARFIFATISASLLTSSSLMADGPIDIYLAPDGSGQSFSQESPGHIDGLNGKVATLDPEASLNIIFTAGHYEANEPIRITSNWSGSADSPTTLSAQDGATVSISGGRKINNWEIHDAEKNIWKASSKPIGSNFRQLYVDGKDAVRARHPNQLDYYSQQPYFLNREIDFNQHHFQFDKKEIEGFAIDPADCKQLELIIHGVWYHTRMRIDSYTAEGDQVFAHSPNFENLVHTGAHHYAKRESFLEGHYALLDDQNEWYHDAQEQVVYYIPEPGVDPNQLDIVAPKIVSLIQIGQADDKITQHIKISNLTLEHTNWLDPDHMGLDLTQGLRRGPKMRGMVEARNAHHIEFSNNTVQAAGHSGLLIIDTFKNAQITGNVFHTIMGNGIQLGMNMSIDPAVQTESVTVKNNIIRLVGRNYFSAQGIAGGTFHKDVIVEHNDISDVPYIGIQTGRNTLKVRDTGMRRNIVRRNHIYRSMQTMNDGGNIYTFGLQGISAEDENPEQNPDYQNSYIYENWCHGIDRTWTGNLYTDGGPKSETQSRFIIFKDNAVTGPRINIQNKGAEYCPMINTPIPADSPLLAEVKSKAGLENDFRQLRAKQLAMPTADSRIEAEDMHLSLYRKMPTDRASSGMAVAMAGLITDHLSGNPQWAEAEFIFTGEDGSYDIEVGYLRDVLFDGGEKNSANYRFEIECDHDRTEANPSWMWASSQIKDLPQPAVHHLKNVALKKYDRIMVKALASGESRAPLDFIEISPAKN</sequence>
<feature type="domain" description="Right handed beta helix" evidence="2">
    <location>
        <begin position="341"/>
        <end position="525"/>
    </location>
</feature>
<dbReference type="AlphaFoldDB" id="A0A8J7SKI4"/>
<feature type="domain" description="GH141-like insertion" evidence="3">
    <location>
        <begin position="132"/>
        <end position="270"/>
    </location>
</feature>
<feature type="signal peptide" evidence="1">
    <location>
        <begin position="1"/>
        <end position="22"/>
    </location>
</feature>
<evidence type="ECO:0000259" key="2">
    <source>
        <dbReference type="Pfam" id="PF13229"/>
    </source>
</evidence>